<name>A0A4Y5JVG7_9CAUD</name>
<evidence type="ECO:0000256" key="1">
    <source>
        <dbReference type="SAM" id="MobiDB-lite"/>
    </source>
</evidence>
<evidence type="ECO:0000313" key="2">
    <source>
        <dbReference type="EMBL" id="QCG76072.1"/>
    </source>
</evidence>
<gene>
    <name evidence="2" type="ORF">EST35_0191</name>
</gene>
<dbReference type="Pfam" id="PF23876">
    <property type="entry name" value="DUF7230"/>
    <property type="match status" value="1"/>
</dbReference>
<accession>A0A4Y5JVG7</accession>
<dbReference type="InterPro" id="IPR055654">
    <property type="entry name" value="DUF7230"/>
</dbReference>
<feature type="compositionally biased region" description="Basic residues" evidence="1">
    <location>
        <begin position="31"/>
        <end position="40"/>
    </location>
</feature>
<sequence>MKKKNPIERNPVAHHVNTFNKPKVEKDKTKYSRKQKHRTRNSPDFLCIIY</sequence>
<proteinExistence type="predicted"/>
<dbReference type="Proteomes" id="UP000316733">
    <property type="component" value="Segment"/>
</dbReference>
<organism evidence="2 3">
    <name type="scientific">Pseudomonas phage vB_PaeM_PA5oct</name>
    <dbReference type="NCBI Taxonomy" id="2163605"/>
    <lineage>
        <taxon>Viruses</taxon>
        <taxon>Duplodnaviria</taxon>
        <taxon>Heunggongvirae</taxon>
        <taxon>Uroviricota</taxon>
        <taxon>Caudoviricetes</taxon>
        <taxon>Arenbergviridae</taxon>
        <taxon>Wroclawvirus</taxon>
        <taxon>Wroclawvirus PA5oct</taxon>
    </lineage>
</organism>
<feature type="region of interest" description="Disordered" evidence="1">
    <location>
        <begin position="1"/>
        <end position="43"/>
    </location>
</feature>
<reference evidence="3" key="1">
    <citation type="journal article" date="2020" name="bioRxiv">
        <title>Integrative omics analysis of Pseudomonas aeruginosa virus PA5oct highlights the molecular complexity of jumbo phages.</title>
        <authorList>
            <person name="Lood C."/>
            <person name="Danis-Wlodarczyk K."/>
            <person name="Blasdel B.G."/>
            <person name="Jang H.B."/>
            <person name="Vandenheuvel D."/>
            <person name="Briers Y."/>
            <person name="Noben J.-P."/>
            <person name="van Noort V."/>
            <person name="Drulis-Kawa Z."/>
            <person name="Lavigne R."/>
        </authorList>
    </citation>
    <scope>NUCLEOTIDE SEQUENCE [LARGE SCALE GENOMIC DNA]</scope>
</reference>
<evidence type="ECO:0000313" key="3">
    <source>
        <dbReference type="Proteomes" id="UP000316733"/>
    </source>
</evidence>
<protein>
    <submittedName>
        <fullName evidence="2">Uncharacterized protein</fullName>
    </submittedName>
</protein>
<keyword evidence="3" id="KW-1185">Reference proteome</keyword>
<dbReference type="EMBL" id="MK797984">
    <property type="protein sequence ID" value="QCG76072.1"/>
    <property type="molecule type" value="Genomic_DNA"/>
</dbReference>